<comment type="caution">
    <text evidence="7">The sequence shown here is derived from an EMBL/GenBank/DDBJ whole genome shotgun (WGS) entry which is preliminary data.</text>
</comment>
<keyword evidence="3 5" id="KW-0175">Coiled coil</keyword>
<sequence length="520" mass="55886">MPTLSLLSALLIAVLAAVAGFWLGAARASSRARAELARMREALDAAGAEAARLPELQARAQRAEAEAATLRNRLEAALAAGAAAEAARDGAERQREAGAAALEAERRRLEAIAGELAQARAQLAEARARLEAGEAAHAQTRAFLDEARVQLRTAFTEAASKVFDEKAIALDERIRASGLLSREGLEQTLKPFAERVAAFQQRIDAFAETQVRDRASFTGSIESLQKLNQDMADATRALERALKGNAKARGDWGEMILESVLKASGLVEGTNYTRQSGTVDDESGKRLVPDVIVNLPDGRRVVVDAKLNLIAWAEATNAETPEAHDEALYRHAAALRQHVRDLAERNYPKSTGADTLDLTVMFVPIEGALAAALATNPDLQSEALDRKIVFASPNTLMAMLRVVERLWVRDRLQRQVESIGAEAGKVLDSLIAFEVEFRAIESKLAEANRAFNTARQRLTESPQSVFKRAQRLVEAGARGKRALPESLKPEDGVETLPLDGSGLVGDEGLAASEAGDEGAG</sequence>
<feature type="region of interest" description="Disordered" evidence="6">
    <location>
        <begin position="480"/>
        <end position="520"/>
    </location>
</feature>
<dbReference type="EMBL" id="AWXU01000046">
    <property type="protein sequence ID" value="KFN48939.1"/>
    <property type="molecule type" value="Genomic_DNA"/>
</dbReference>
<evidence type="ECO:0000256" key="1">
    <source>
        <dbReference type="ARBA" id="ARBA00003416"/>
    </source>
</evidence>
<feature type="coiled-coil region" evidence="5">
    <location>
        <begin position="29"/>
        <end position="136"/>
    </location>
</feature>
<dbReference type="PANTHER" id="PTHR30563">
    <property type="entry name" value="DNA RECOMBINATION PROTEIN RMUC"/>
    <property type="match status" value="1"/>
</dbReference>
<comment type="similarity">
    <text evidence="2">Belongs to the RmuC family.</text>
</comment>
<comment type="function">
    <text evidence="1">Involved in DNA recombination.</text>
</comment>
<dbReference type="RefSeq" id="WP_051239375.1">
    <property type="nucleotide sequence ID" value="NZ_AUFF01000001.1"/>
</dbReference>
<dbReference type="PANTHER" id="PTHR30563:SF0">
    <property type="entry name" value="DNA RECOMBINATION PROTEIN RMUC"/>
    <property type="match status" value="1"/>
</dbReference>
<dbReference type="AlphaFoldDB" id="A0A091BDT2"/>
<gene>
    <name evidence="7" type="ORF">P873_01165</name>
</gene>
<evidence type="ECO:0000256" key="2">
    <source>
        <dbReference type="ARBA" id="ARBA00009840"/>
    </source>
</evidence>
<dbReference type="Proteomes" id="UP000029391">
    <property type="component" value="Unassembled WGS sequence"/>
</dbReference>
<protein>
    <recommendedName>
        <fullName evidence="9">DNA recombination protein RmuC</fullName>
    </recommendedName>
</protein>
<evidence type="ECO:0000313" key="7">
    <source>
        <dbReference type="EMBL" id="KFN48939.1"/>
    </source>
</evidence>
<dbReference type="eggNOG" id="COG1322">
    <property type="taxonomic scope" value="Bacteria"/>
</dbReference>
<dbReference type="GO" id="GO:0006310">
    <property type="term" value="P:DNA recombination"/>
    <property type="evidence" value="ECO:0007669"/>
    <property type="project" value="UniProtKB-KW"/>
</dbReference>
<dbReference type="Pfam" id="PF02646">
    <property type="entry name" value="RmuC"/>
    <property type="match status" value="1"/>
</dbReference>
<keyword evidence="4" id="KW-0233">DNA recombination</keyword>
<accession>A0A091BDT2</accession>
<name>A0A091BDT2_9GAMM</name>
<evidence type="ECO:0000313" key="8">
    <source>
        <dbReference type="Proteomes" id="UP000029391"/>
    </source>
</evidence>
<evidence type="ECO:0000256" key="6">
    <source>
        <dbReference type="SAM" id="MobiDB-lite"/>
    </source>
</evidence>
<keyword evidence="8" id="KW-1185">Reference proteome</keyword>
<reference evidence="7 8" key="1">
    <citation type="submission" date="2013-09" db="EMBL/GenBank/DDBJ databases">
        <title>Genome sequencing of Arenimonas composti.</title>
        <authorList>
            <person name="Chen F."/>
            <person name="Wang G."/>
        </authorList>
    </citation>
    <scope>NUCLEOTIDE SEQUENCE [LARGE SCALE GENOMIC DNA]</scope>
    <source>
        <strain evidence="7 8">TR7-09</strain>
    </source>
</reference>
<evidence type="ECO:0000256" key="3">
    <source>
        <dbReference type="ARBA" id="ARBA00023054"/>
    </source>
</evidence>
<organism evidence="7 8">
    <name type="scientific">Arenimonas composti TR7-09 = DSM 18010</name>
    <dbReference type="NCBI Taxonomy" id="1121013"/>
    <lineage>
        <taxon>Bacteria</taxon>
        <taxon>Pseudomonadati</taxon>
        <taxon>Pseudomonadota</taxon>
        <taxon>Gammaproteobacteria</taxon>
        <taxon>Lysobacterales</taxon>
        <taxon>Lysobacteraceae</taxon>
        <taxon>Arenimonas</taxon>
    </lineage>
</organism>
<proteinExistence type="inferred from homology"/>
<evidence type="ECO:0000256" key="5">
    <source>
        <dbReference type="SAM" id="Coils"/>
    </source>
</evidence>
<evidence type="ECO:0008006" key="9">
    <source>
        <dbReference type="Google" id="ProtNLM"/>
    </source>
</evidence>
<evidence type="ECO:0000256" key="4">
    <source>
        <dbReference type="ARBA" id="ARBA00023172"/>
    </source>
</evidence>
<dbReference type="InterPro" id="IPR003798">
    <property type="entry name" value="DNA_recombination_RmuC"/>
</dbReference>